<dbReference type="InterPro" id="IPR053266">
    <property type="entry name" value="Zinc_finger_protein_7"/>
</dbReference>
<gene>
    <name evidence="4" type="ORF">MKW98_011553</name>
</gene>
<dbReference type="Proteomes" id="UP001202328">
    <property type="component" value="Unassembled WGS sequence"/>
</dbReference>
<keyword evidence="1" id="KW-0863">Zinc-finger</keyword>
<feature type="region of interest" description="Disordered" evidence="2">
    <location>
        <begin position="163"/>
        <end position="188"/>
    </location>
</feature>
<feature type="domain" description="C2H2-type" evidence="3">
    <location>
        <begin position="63"/>
        <end position="90"/>
    </location>
</feature>
<dbReference type="InterPro" id="IPR013087">
    <property type="entry name" value="Znf_C2H2_type"/>
</dbReference>
<comment type="caution">
    <text evidence="4">The sequence shown here is derived from an EMBL/GenBank/DDBJ whole genome shotgun (WGS) entry which is preliminary data.</text>
</comment>
<sequence length="188" mass="21596">MISQQQDRYPTKEIQEINNQENNGSINNNKRELLELSLGRTSSSRDDSKDEYEQTKPTFHKIYTCNYCMRKFYSSQALGGHQNAHKRERGLARRYNSHELMSTMSLPYPYIHATPSTFDESNHSMVGQNPNILEGNTVGHFVDVEASSNRIWPGNFHVDYHHQPNQPVFSNGQSPSTDDHPLNLNLSL</sequence>
<accession>A0AAD4XAI8</accession>
<feature type="compositionally biased region" description="Low complexity" evidence="2">
    <location>
        <begin position="16"/>
        <end position="28"/>
    </location>
</feature>
<dbReference type="EMBL" id="JAJJMB010013055">
    <property type="protein sequence ID" value="KAI3871498.1"/>
    <property type="molecule type" value="Genomic_DNA"/>
</dbReference>
<evidence type="ECO:0000256" key="1">
    <source>
        <dbReference type="PROSITE-ProRule" id="PRU00042"/>
    </source>
</evidence>
<dbReference type="InterPro" id="IPR036236">
    <property type="entry name" value="Znf_C2H2_sf"/>
</dbReference>
<reference evidence="4" key="1">
    <citation type="submission" date="2022-04" db="EMBL/GenBank/DDBJ databases">
        <title>A functionally conserved STORR gene fusion in Papaver species that diverged 16.8 million years ago.</title>
        <authorList>
            <person name="Catania T."/>
        </authorList>
    </citation>
    <scope>NUCLEOTIDE SEQUENCE</scope>
    <source>
        <strain evidence="4">S-188037</strain>
    </source>
</reference>
<keyword evidence="1" id="KW-0479">Metal-binding</keyword>
<dbReference type="SUPFAM" id="SSF57667">
    <property type="entry name" value="beta-beta-alpha zinc fingers"/>
    <property type="match status" value="1"/>
</dbReference>
<dbReference type="PANTHER" id="PTHR47593:SF8">
    <property type="entry name" value="OS12G0581900 PROTEIN"/>
    <property type="match status" value="1"/>
</dbReference>
<evidence type="ECO:0000259" key="3">
    <source>
        <dbReference type="PROSITE" id="PS50157"/>
    </source>
</evidence>
<feature type="region of interest" description="Disordered" evidence="2">
    <location>
        <begin position="1"/>
        <end position="32"/>
    </location>
</feature>
<protein>
    <recommendedName>
        <fullName evidence="3">C2H2-type domain-containing protein</fullName>
    </recommendedName>
</protein>
<evidence type="ECO:0000313" key="4">
    <source>
        <dbReference type="EMBL" id="KAI3871498.1"/>
    </source>
</evidence>
<dbReference type="AlphaFoldDB" id="A0AAD4XAI8"/>
<keyword evidence="1" id="KW-0862">Zinc</keyword>
<keyword evidence="5" id="KW-1185">Reference proteome</keyword>
<dbReference type="PROSITE" id="PS50157">
    <property type="entry name" value="ZINC_FINGER_C2H2_2"/>
    <property type="match status" value="1"/>
</dbReference>
<dbReference type="PANTHER" id="PTHR47593">
    <property type="entry name" value="ZINC FINGER PROTEIN 4-LIKE"/>
    <property type="match status" value="1"/>
</dbReference>
<name>A0AAD4XAI8_9MAGN</name>
<dbReference type="PROSITE" id="PS00028">
    <property type="entry name" value="ZINC_FINGER_C2H2_1"/>
    <property type="match status" value="1"/>
</dbReference>
<dbReference type="GO" id="GO:0008270">
    <property type="term" value="F:zinc ion binding"/>
    <property type="evidence" value="ECO:0007669"/>
    <property type="project" value="UniProtKB-KW"/>
</dbReference>
<proteinExistence type="predicted"/>
<dbReference type="Gene3D" id="3.30.160.60">
    <property type="entry name" value="Classic Zinc Finger"/>
    <property type="match status" value="1"/>
</dbReference>
<organism evidence="4 5">
    <name type="scientific">Papaver atlanticum</name>
    <dbReference type="NCBI Taxonomy" id="357466"/>
    <lineage>
        <taxon>Eukaryota</taxon>
        <taxon>Viridiplantae</taxon>
        <taxon>Streptophyta</taxon>
        <taxon>Embryophyta</taxon>
        <taxon>Tracheophyta</taxon>
        <taxon>Spermatophyta</taxon>
        <taxon>Magnoliopsida</taxon>
        <taxon>Ranunculales</taxon>
        <taxon>Papaveraceae</taxon>
        <taxon>Papaveroideae</taxon>
        <taxon>Papaver</taxon>
    </lineage>
</organism>
<evidence type="ECO:0000256" key="2">
    <source>
        <dbReference type="SAM" id="MobiDB-lite"/>
    </source>
</evidence>
<evidence type="ECO:0000313" key="5">
    <source>
        <dbReference type="Proteomes" id="UP001202328"/>
    </source>
</evidence>
<feature type="compositionally biased region" description="Polar residues" evidence="2">
    <location>
        <begin position="163"/>
        <end position="176"/>
    </location>
</feature>